<keyword evidence="3" id="KW-1185">Reference proteome</keyword>
<feature type="transmembrane region" description="Helical" evidence="1">
    <location>
        <begin position="167"/>
        <end position="192"/>
    </location>
</feature>
<dbReference type="STRING" id="4565.A0A3B6KBH3"/>
<name>A0A3B6KBH3_WHEAT</name>
<dbReference type="Proteomes" id="UP000019116">
    <property type="component" value="Chromosome 5A"/>
</dbReference>
<dbReference type="Gramene" id="TraesROB_scaffold_008546_01G000300.1">
    <property type="protein sequence ID" value="TraesROB_scaffold_008546_01G000300.1"/>
    <property type="gene ID" value="TraesROB_scaffold_008546_01G000300"/>
</dbReference>
<dbReference type="AlphaFoldDB" id="A0A3B6KBH3"/>
<evidence type="ECO:0000313" key="3">
    <source>
        <dbReference type="Proteomes" id="UP000019116"/>
    </source>
</evidence>
<keyword evidence="1" id="KW-0812">Transmembrane</keyword>
<dbReference type="Gramene" id="TraesCS5A03G0226500.1">
    <property type="protein sequence ID" value="TraesCS5A03G0226500.1.CDS"/>
    <property type="gene ID" value="TraesCS5A03G0226500"/>
</dbReference>
<evidence type="ECO:0008006" key="4">
    <source>
        <dbReference type="Google" id="ProtNLM"/>
    </source>
</evidence>
<dbReference type="PANTHER" id="PTHR33680">
    <property type="entry name" value="OS07G0190500 PROTEIN"/>
    <property type="match status" value="1"/>
</dbReference>
<accession>A0A3B6KBH3</accession>
<sequence length="197" mass="22436">MDSTGTDSRNPRNESALHLGMASFPRRSELSHRLTTGTTTHNRHRPGSTLAQQLASSSLPVIKCDHYPRQVLRRVSTMQQHPGWVSFKCKKDGDGCKFWYWDEEYIDLLIARNLLDVRTLLARVETGDENRDDAMSNCMEAGKNEVCNLKKPIENCNSVCNEDIEKILIQLVGALMEIGFLLKCLIVVMVLFRLREN</sequence>
<dbReference type="OrthoDB" id="693399at2759"/>
<dbReference type="Gramene" id="TraesPARA_EIv1.0_1605000.1">
    <property type="protein sequence ID" value="TraesPARA_EIv1.0_1605000.1.CDS"/>
    <property type="gene ID" value="TraesPARA_EIv1.0_1605000"/>
</dbReference>
<dbReference type="Gramene" id="TraesCAD_scaffold_014690_01G000100.1">
    <property type="protein sequence ID" value="TraesCAD_scaffold_014690_01G000100.1"/>
    <property type="gene ID" value="TraesCAD_scaffold_014690_01G000100"/>
</dbReference>
<dbReference type="Gramene" id="TraesCLE_scaffold_014195_01G000300.1">
    <property type="protein sequence ID" value="TraesCLE_scaffold_014195_01G000300.1"/>
    <property type="gene ID" value="TraesCLE_scaffold_014195_01G000300"/>
</dbReference>
<dbReference type="KEGG" id="taes:123106691"/>
<keyword evidence="1" id="KW-0472">Membrane</keyword>
<proteinExistence type="predicted"/>
<dbReference type="Gramene" id="TraesNOR5A03G02621820.1">
    <property type="protein sequence ID" value="TraesNOR5A03G02621820.1"/>
    <property type="gene ID" value="TraesNOR5A03G02621820"/>
</dbReference>
<dbReference type="Gramene" id="TraesARI5A03G02643130.1">
    <property type="protein sequence ID" value="TraesARI5A03G02643130.1"/>
    <property type="gene ID" value="TraesARI5A03G02643130"/>
</dbReference>
<organism evidence="2">
    <name type="scientific">Triticum aestivum</name>
    <name type="common">Wheat</name>
    <dbReference type="NCBI Taxonomy" id="4565"/>
    <lineage>
        <taxon>Eukaryota</taxon>
        <taxon>Viridiplantae</taxon>
        <taxon>Streptophyta</taxon>
        <taxon>Embryophyta</taxon>
        <taxon>Tracheophyta</taxon>
        <taxon>Spermatophyta</taxon>
        <taxon>Magnoliopsida</taxon>
        <taxon>Liliopsida</taxon>
        <taxon>Poales</taxon>
        <taxon>Poaceae</taxon>
        <taxon>BOP clade</taxon>
        <taxon>Pooideae</taxon>
        <taxon>Triticodae</taxon>
        <taxon>Triticeae</taxon>
        <taxon>Triticinae</taxon>
        <taxon>Triticum</taxon>
    </lineage>
</organism>
<dbReference type="Gramene" id="TraesRN5A0100233800.1">
    <property type="protein sequence ID" value="TraesRN5A0100233800.1"/>
    <property type="gene ID" value="TraesRN5A0100233800"/>
</dbReference>
<dbReference type="RefSeq" id="XP_044384719.1">
    <property type="nucleotide sequence ID" value="XM_044528784.1"/>
</dbReference>
<reference evidence="2" key="1">
    <citation type="submission" date="2018-08" db="EMBL/GenBank/DDBJ databases">
        <authorList>
            <person name="Rossello M."/>
        </authorList>
    </citation>
    <scope>NUCLEOTIDE SEQUENCE [LARGE SCALE GENOMIC DNA]</scope>
    <source>
        <strain evidence="2">cv. Chinese Spring</strain>
    </source>
</reference>
<protein>
    <recommendedName>
        <fullName evidence="4">Zinc finger GRF-type domain-containing protein</fullName>
    </recommendedName>
</protein>
<reference evidence="2" key="2">
    <citation type="submission" date="2018-10" db="UniProtKB">
        <authorList>
            <consortium name="EnsemblPlants"/>
        </authorList>
    </citation>
    <scope>IDENTIFICATION</scope>
</reference>
<dbReference type="Gramene" id="TraesCS5A02G089700.1">
    <property type="protein sequence ID" value="TraesCS5A02G089700.1"/>
    <property type="gene ID" value="TraesCS5A02G089700"/>
</dbReference>
<dbReference type="PANTHER" id="PTHR33680:SF7">
    <property type="entry name" value="OS02G0474200 PROTEIN"/>
    <property type="match status" value="1"/>
</dbReference>
<dbReference type="Gramene" id="TraesWEE_scaffold_011874_01G000300.1">
    <property type="protein sequence ID" value="TraesWEE_scaffold_011874_01G000300.1"/>
    <property type="gene ID" value="TraesWEE_scaffold_011874_01G000300"/>
</dbReference>
<dbReference type="GeneID" id="123106691"/>
<dbReference type="EnsemblPlants" id="TraesCS5A02G089700.1">
    <property type="protein sequence ID" value="TraesCS5A02G089700.1"/>
    <property type="gene ID" value="TraesCS5A02G089700"/>
</dbReference>
<keyword evidence="1" id="KW-1133">Transmembrane helix</keyword>
<evidence type="ECO:0000256" key="1">
    <source>
        <dbReference type="SAM" id="Phobius"/>
    </source>
</evidence>
<evidence type="ECO:0000313" key="2">
    <source>
        <dbReference type="EnsemblPlants" id="TraesCS5A02G089700.1"/>
    </source>
</evidence>
<gene>
    <name evidence="2" type="primary">LOC123106691</name>
</gene>